<gene>
    <name evidence="7" type="ORF">HZS80_04665</name>
</gene>
<dbReference type="Pfam" id="PF00155">
    <property type="entry name" value="Aminotran_1_2"/>
    <property type="match status" value="1"/>
</dbReference>
<dbReference type="CDD" id="cd00609">
    <property type="entry name" value="AAT_like"/>
    <property type="match status" value="1"/>
</dbReference>
<dbReference type="InterPro" id="IPR015421">
    <property type="entry name" value="PyrdxlP-dep_Trfase_major"/>
</dbReference>
<evidence type="ECO:0000259" key="6">
    <source>
        <dbReference type="PROSITE" id="PS50949"/>
    </source>
</evidence>
<keyword evidence="2" id="KW-0663">Pyridoxal phosphate</keyword>
<keyword evidence="4" id="KW-0238">DNA-binding</keyword>
<dbReference type="InterPro" id="IPR015424">
    <property type="entry name" value="PyrdxlP-dep_Trfase"/>
</dbReference>
<dbReference type="AlphaFoldDB" id="A0A7Z0LQX5"/>
<dbReference type="SMART" id="SM00345">
    <property type="entry name" value="HTH_GNTR"/>
    <property type="match status" value="1"/>
</dbReference>
<keyword evidence="3" id="KW-0805">Transcription regulation</keyword>
<evidence type="ECO:0000256" key="5">
    <source>
        <dbReference type="ARBA" id="ARBA00023163"/>
    </source>
</evidence>
<keyword evidence="8" id="KW-1185">Reference proteome</keyword>
<sequence length="454" mass="50099">MQNSDSKIECIIDGVMARMHNGTLRAGDRLRSIREEATVMGVSKNTVVEAYLRLVARGVVVARPGSGYYVSRTSTRKKSPALPSIPGAVRPTELLTEQLERRLPIRPGDGRLPPDWLESNEMRRPISVIRMNADDTYNTAWGLLPLRERLCGTLAERGIQCQPNQVLTTYGGNHGMDLVIRCYVRPGDAVLVDDPGYYPLFWKLGVAGARIVGVRRRHDGPDLEDLSEKARLTGARLFFTQSLAHNPTGGSITQGIAYGVMKIAEEHDMLLVEDDPFADILPYTAPRLAALDQLNRVIYIGSFSKTLPGSVRVGYIAAAPELAQELNEMKVISIVSTSAQNERLVHSLIEGAQYLKYLRRLHDRIHEATAETVRCLENIGYSVPRPLGGGYYVWIQLTPSMQQRDLVAEAAQTGIFIAPSGAFTTSDAPALGMRVNVAYGSDPRFIEWLATLSQ</sequence>
<dbReference type="PANTHER" id="PTHR46577">
    <property type="entry name" value="HTH-TYPE TRANSCRIPTIONAL REGULATORY PROTEIN GABR"/>
    <property type="match status" value="1"/>
</dbReference>
<evidence type="ECO:0000256" key="3">
    <source>
        <dbReference type="ARBA" id="ARBA00023015"/>
    </source>
</evidence>
<feature type="domain" description="HTH gntR-type" evidence="6">
    <location>
        <begin position="5"/>
        <end position="73"/>
    </location>
</feature>
<dbReference type="EMBL" id="JACCDE010000004">
    <property type="protein sequence ID" value="NYS77014.1"/>
    <property type="molecule type" value="Genomic_DNA"/>
</dbReference>
<proteinExistence type="inferred from homology"/>
<reference evidence="7 8" key="1">
    <citation type="journal article" date="2003" name="Extremophiles">
        <title>Halomonas glaciei sp. nov. isolated from fast ice of Adelie Land, Antarctica.</title>
        <authorList>
            <person name="Reddy G.S."/>
            <person name="Raghavan P.U."/>
            <person name="Sarita N.B."/>
            <person name="Prakash J.S."/>
            <person name="Nagesh N."/>
            <person name="Delille D."/>
            <person name="Shivaji S."/>
        </authorList>
    </citation>
    <scope>NUCLEOTIDE SEQUENCE [LARGE SCALE GENOMIC DNA]</scope>
    <source>
        <strain evidence="7 8">DD39</strain>
    </source>
</reference>
<evidence type="ECO:0000313" key="7">
    <source>
        <dbReference type="EMBL" id="NYS77014.1"/>
    </source>
</evidence>
<keyword evidence="7" id="KW-0032">Aminotransferase</keyword>
<comment type="caution">
    <text evidence="7">The sequence shown here is derived from an EMBL/GenBank/DDBJ whole genome shotgun (WGS) entry which is preliminary data.</text>
</comment>
<dbReference type="GO" id="GO:0003677">
    <property type="term" value="F:DNA binding"/>
    <property type="evidence" value="ECO:0007669"/>
    <property type="project" value="UniProtKB-KW"/>
</dbReference>
<dbReference type="InterPro" id="IPR036388">
    <property type="entry name" value="WH-like_DNA-bd_sf"/>
</dbReference>
<comment type="similarity">
    <text evidence="1">In the C-terminal section; belongs to the class-I pyridoxal-phosphate-dependent aminotransferase family.</text>
</comment>
<accession>A0A7Z0LQX5</accession>
<dbReference type="Gene3D" id="1.10.10.10">
    <property type="entry name" value="Winged helix-like DNA-binding domain superfamily/Winged helix DNA-binding domain"/>
    <property type="match status" value="1"/>
</dbReference>
<dbReference type="RefSeq" id="WP_179915283.1">
    <property type="nucleotide sequence ID" value="NZ_JACCDE010000004.1"/>
</dbReference>
<dbReference type="GO" id="GO:0030170">
    <property type="term" value="F:pyridoxal phosphate binding"/>
    <property type="evidence" value="ECO:0007669"/>
    <property type="project" value="InterPro"/>
</dbReference>
<dbReference type="GO" id="GO:0003700">
    <property type="term" value="F:DNA-binding transcription factor activity"/>
    <property type="evidence" value="ECO:0007669"/>
    <property type="project" value="InterPro"/>
</dbReference>
<dbReference type="InterPro" id="IPR000524">
    <property type="entry name" value="Tscrpt_reg_HTH_GntR"/>
</dbReference>
<evidence type="ECO:0000256" key="4">
    <source>
        <dbReference type="ARBA" id="ARBA00023125"/>
    </source>
</evidence>
<evidence type="ECO:0000256" key="2">
    <source>
        <dbReference type="ARBA" id="ARBA00022898"/>
    </source>
</evidence>
<keyword evidence="5" id="KW-0804">Transcription</keyword>
<dbReference type="Gene3D" id="3.40.640.10">
    <property type="entry name" value="Type I PLP-dependent aspartate aminotransferase-like (Major domain)"/>
    <property type="match status" value="1"/>
</dbReference>
<keyword evidence="7" id="KW-0808">Transferase</keyword>
<dbReference type="CDD" id="cd07377">
    <property type="entry name" value="WHTH_GntR"/>
    <property type="match status" value="1"/>
</dbReference>
<organism evidence="7 8">
    <name type="scientific">Vreelandella glaciei</name>
    <dbReference type="NCBI Taxonomy" id="186761"/>
    <lineage>
        <taxon>Bacteria</taxon>
        <taxon>Pseudomonadati</taxon>
        <taxon>Pseudomonadota</taxon>
        <taxon>Gammaproteobacteria</taxon>
        <taxon>Oceanospirillales</taxon>
        <taxon>Halomonadaceae</taxon>
        <taxon>Vreelandella</taxon>
    </lineage>
</organism>
<dbReference type="InterPro" id="IPR004839">
    <property type="entry name" value="Aminotransferase_I/II_large"/>
</dbReference>
<dbReference type="GO" id="GO:0008483">
    <property type="term" value="F:transaminase activity"/>
    <property type="evidence" value="ECO:0007669"/>
    <property type="project" value="UniProtKB-KW"/>
</dbReference>
<evidence type="ECO:0000313" key="8">
    <source>
        <dbReference type="Proteomes" id="UP000526892"/>
    </source>
</evidence>
<name>A0A7Z0LQX5_9GAMM</name>
<dbReference type="PANTHER" id="PTHR46577:SF2">
    <property type="entry name" value="TRANSCRIPTIONAL REGULATORY PROTEIN"/>
    <property type="match status" value="1"/>
</dbReference>
<dbReference type="Proteomes" id="UP000526892">
    <property type="component" value="Unassembled WGS sequence"/>
</dbReference>
<dbReference type="SUPFAM" id="SSF46785">
    <property type="entry name" value="Winged helix' DNA-binding domain"/>
    <property type="match status" value="1"/>
</dbReference>
<dbReference type="InterPro" id="IPR051446">
    <property type="entry name" value="HTH_trans_reg/aminotransferase"/>
</dbReference>
<evidence type="ECO:0000256" key="1">
    <source>
        <dbReference type="ARBA" id="ARBA00005384"/>
    </source>
</evidence>
<protein>
    <submittedName>
        <fullName evidence="7">PLP-dependent aminotransferase family protein</fullName>
    </submittedName>
</protein>
<dbReference type="InterPro" id="IPR036390">
    <property type="entry name" value="WH_DNA-bd_sf"/>
</dbReference>
<dbReference type="PROSITE" id="PS50949">
    <property type="entry name" value="HTH_GNTR"/>
    <property type="match status" value="1"/>
</dbReference>
<dbReference type="SUPFAM" id="SSF53383">
    <property type="entry name" value="PLP-dependent transferases"/>
    <property type="match status" value="1"/>
</dbReference>
<dbReference type="Pfam" id="PF00392">
    <property type="entry name" value="GntR"/>
    <property type="match status" value="1"/>
</dbReference>